<evidence type="ECO:0000259" key="7">
    <source>
        <dbReference type="Pfam" id="PF02911"/>
    </source>
</evidence>
<protein>
    <recommendedName>
        <fullName evidence="2 5">Methionyl-tRNA formyltransferase</fullName>
        <ecNumber evidence="2 5">2.1.2.9</ecNumber>
    </recommendedName>
</protein>
<comment type="caution">
    <text evidence="8">The sequence shown here is derived from an EMBL/GenBank/DDBJ whole genome shotgun (WGS) entry which is preliminary data.</text>
</comment>
<dbReference type="EMBL" id="BAAANL010000002">
    <property type="protein sequence ID" value="GAA1855965.1"/>
    <property type="molecule type" value="Genomic_DNA"/>
</dbReference>
<keyword evidence="9" id="KW-1185">Reference proteome</keyword>
<dbReference type="PANTHER" id="PTHR11138:SF5">
    <property type="entry name" value="METHIONYL-TRNA FORMYLTRANSFERASE, MITOCHONDRIAL"/>
    <property type="match status" value="1"/>
</dbReference>
<dbReference type="InterPro" id="IPR036477">
    <property type="entry name" value="Formyl_transf_N_sf"/>
</dbReference>
<evidence type="ECO:0000256" key="3">
    <source>
        <dbReference type="ARBA" id="ARBA00022679"/>
    </source>
</evidence>
<dbReference type="Pfam" id="PF02911">
    <property type="entry name" value="Formyl_trans_C"/>
    <property type="match status" value="1"/>
</dbReference>
<evidence type="ECO:0000313" key="8">
    <source>
        <dbReference type="EMBL" id="GAA1855965.1"/>
    </source>
</evidence>
<dbReference type="HAMAP" id="MF_00182">
    <property type="entry name" value="Formyl_trans"/>
    <property type="match status" value="1"/>
</dbReference>
<dbReference type="Gene3D" id="3.40.50.12230">
    <property type="match status" value="1"/>
</dbReference>
<comment type="similarity">
    <text evidence="1 5">Belongs to the Fmt family.</text>
</comment>
<dbReference type="InterPro" id="IPR044135">
    <property type="entry name" value="Met-tRNA-FMT_C"/>
</dbReference>
<keyword evidence="3 5" id="KW-0808">Transferase</keyword>
<comment type="catalytic activity">
    <reaction evidence="5">
        <text>L-methionyl-tRNA(fMet) + (6R)-10-formyltetrahydrofolate = N-formyl-L-methionyl-tRNA(fMet) + (6S)-5,6,7,8-tetrahydrofolate + H(+)</text>
        <dbReference type="Rhea" id="RHEA:24380"/>
        <dbReference type="Rhea" id="RHEA-COMP:9952"/>
        <dbReference type="Rhea" id="RHEA-COMP:9953"/>
        <dbReference type="ChEBI" id="CHEBI:15378"/>
        <dbReference type="ChEBI" id="CHEBI:57453"/>
        <dbReference type="ChEBI" id="CHEBI:78530"/>
        <dbReference type="ChEBI" id="CHEBI:78844"/>
        <dbReference type="ChEBI" id="CHEBI:195366"/>
        <dbReference type="EC" id="2.1.2.9"/>
    </reaction>
</comment>
<evidence type="ECO:0000256" key="2">
    <source>
        <dbReference type="ARBA" id="ARBA00012261"/>
    </source>
</evidence>
<evidence type="ECO:0000256" key="5">
    <source>
        <dbReference type="HAMAP-Rule" id="MF_00182"/>
    </source>
</evidence>
<evidence type="ECO:0000256" key="1">
    <source>
        <dbReference type="ARBA" id="ARBA00010699"/>
    </source>
</evidence>
<dbReference type="InterPro" id="IPR041711">
    <property type="entry name" value="Met-tRNA-FMT_N"/>
</dbReference>
<dbReference type="PANTHER" id="PTHR11138">
    <property type="entry name" value="METHIONYL-TRNA FORMYLTRANSFERASE"/>
    <property type="match status" value="1"/>
</dbReference>
<evidence type="ECO:0000259" key="6">
    <source>
        <dbReference type="Pfam" id="PF00551"/>
    </source>
</evidence>
<evidence type="ECO:0000256" key="4">
    <source>
        <dbReference type="ARBA" id="ARBA00022917"/>
    </source>
</evidence>
<feature type="domain" description="Formyl transferase C-terminal" evidence="7">
    <location>
        <begin position="202"/>
        <end position="314"/>
    </location>
</feature>
<reference evidence="9" key="1">
    <citation type="journal article" date="2019" name="Int. J. Syst. Evol. Microbiol.">
        <title>The Global Catalogue of Microorganisms (GCM) 10K type strain sequencing project: providing services to taxonomists for standard genome sequencing and annotation.</title>
        <authorList>
            <consortium name="The Broad Institute Genomics Platform"/>
            <consortium name="The Broad Institute Genome Sequencing Center for Infectious Disease"/>
            <person name="Wu L."/>
            <person name="Ma J."/>
        </authorList>
    </citation>
    <scope>NUCLEOTIDE SEQUENCE [LARGE SCALE GENOMIC DNA]</scope>
    <source>
        <strain evidence="9">JCM 14326</strain>
    </source>
</reference>
<dbReference type="Proteomes" id="UP001501094">
    <property type="component" value="Unassembled WGS sequence"/>
</dbReference>
<accession>A0ABP4ZG82</accession>
<dbReference type="CDD" id="cd08704">
    <property type="entry name" value="Met_tRNA_FMT_C"/>
    <property type="match status" value="1"/>
</dbReference>
<dbReference type="InterPro" id="IPR002376">
    <property type="entry name" value="Formyl_transf_N"/>
</dbReference>
<dbReference type="EC" id="2.1.2.9" evidence="2 5"/>
<feature type="binding site" evidence="5">
    <location>
        <begin position="108"/>
        <end position="111"/>
    </location>
    <ligand>
        <name>(6S)-5,6,7,8-tetrahydrofolate</name>
        <dbReference type="ChEBI" id="CHEBI:57453"/>
    </ligand>
</feature>
<name>A0ABP4ZG82_9MICO</name>
<organism evidence="8 9">
    <name type="scientific">Myceligenerans crystallogenes</name>
    <dbReference type="NCBI Taxonomy" id="316335"/>
    <lineage>
        <taxon>Bacteria</taxon>
        <taxon>Bacillati</taxon>
        <taxon>Actinomycetota</taxon>
        <taxon>Actinomycetes</taxon>
        <taxon>Micrococcales</taxon>
        <taxon>Promicromonosporaceae</taxon>
        <taxon>Myceligenerans</taxon>
    </lineage>
</organism>
<dbReference type="SUPFAM" id="SSF53328">
    <property type="entry name" value="Formyltransferase"/>
    <property type="match status" value="1"/>
</dbReference>
<sequence length="329" mass="33555">MRLLFAGTPEPALASLEALIASRHEVVAVLTRADAPAGRGRKLTPSPVRARADEAGIPVITDVPRGAEFLAALRELDVDAAPVVAYGHILRPEVLAVPRLGWVNLHFSVLPAWRGAAPVQRAIIAGDEITGATTFLLDEGMDTGPVLGTTTEKIGAADTSGDLLGRLAVSGAELLVCTLDALEDGTLAPRPQPSDGVSVAPKLTSADAEIRWGVPALAIDRRIRGCTPAPGAWTVLPGVAGDGDRGSGPGAGGDARLGLGPVTPVPEVEDLAPGVVRAERKRVLVGTATHAVALGEVKPPGKKLMPAPDWARGAGRAAVEAGLPLGPPA</sequence>
<feature type="domain" description="Formyl transferase N-terminal" evidence="6">
    <location>
        <begin position="3"/>
        <end position="176"/>
    </location>
</feature>
<dbReference type="SUPFAM" id="SSF50486">
    <property type="entry name" value="FMT C-terminal domain-like"/>
    <property type="match status" value="1"/>
</dbReference>
<dbReference type="CDD" id="cd08646">
    <property type="entry name" value="FMT_core_Met-tRNA-FMT_N"/>
    <property type="match status" value="1"/>
</dbReference>
<proteinExistence type="inferred from homology"/>
<evidence type="ECO:0000313" key="9">
    <source>
        <dbReference type="Proteomes" id="UP001501094"/>
    </source>
</evidence>
<keyword evidence="4 5" id="KW-0648">Protein biosynthesis</keyword>
<dbReference type="InterPro" id="IPR011034">
    <property type="entry name" value="Formyl_transferase-like_C_sf"/>
</dbReference>
<gene>
    <name evidence="5 8" type="primary">fmt</name>
    <name evidence="8" type="ORF">GCM10009751_11250</name>
</gene>
<dbReference type="InterPro" id="IPR005793">
    <property type="entry name" value="Formyl_trans_C"/>
</dbReference>
<comment type="function">
    <text evidence="5">Attaches a formyl group to the free amino group of methionyl-tRNA(fMet). The formyl group appears to play a dual role in the initiator identity of N-formylmethionyl-tRNA by promoting its recognition by IF2 and preventing the misappropriation of this tRNA by the elongation apparatus.</text>
</comment>
<dbReference type="NCBIfam" id="TIGR00460">
    <property type="entry name" value="fmt"/>
    <property type="match status" value="1"/>
</dbReference>
<dbReference type="InterPro" id="IPR005794">
    <property type="entry name" value="Fmt"/>
</dbReference>
<dbReference type="RefSeq" id="WP_344100428.1">
    <property type="nucleotide sequence ID" value="NZ_BAAANL010000002.1"/>
</dbReference>
<dbReference type="Pfam" id="PF00551">
    <property type="entry name" value="Formyl_trans_N"/>
    <property type="match status" value="1"/>
</dbReference>